<evidence type="ECO:0000313" key="1">
    <source>
        <dbReference type="EMBL" id="KAI3683462.1"/>
    </source>
</evidence>
<organism evidence="1 2">
    <name type="scientific">Smallanthus sonchifolius</name>
    <dbReference type="NCBI Taxonomy" id="185202"/>
    <lineage>
        <taxon>Eukaryota</taxon>
        <taxon>Viridiplantae</taxon>
        <taxon>Streptophyta</taxon>
        <taxon>Embryophyta</taxon>
        <taxon>Tracheophyta</taxon>
        <taxon>Spermatophyta</taxon>
        <taxon>Magnoliopsida</taxon>
        <taxon>eudicotyledons</taxon>
        <taxon>Gunneridae</taxon>
        <taxon>Pentapetalae</taxon>
        <taxon>asterids</taxon>
        <taxon>campanulids</taxon>
        <taxon>Asterales</taxon>
        <taxon>Asteraceae</taxon>
        <taxon>Asteroideae</taxon>
        <taxon>Heliantheae alliance</taxon>
        <taxon>Millerieae</taxon>
        <taxon>Smallanthus</taxon>
    </lineage>
</organism>
<keyword evidence="2" id="KW-1185">Reference proteome</keyword>
<dbReference type="EMBL" id="CM042045">
    <property type="protein sequence ID" value="KAI3683462.1"/>
    <property type="molecule type" value="Genomic_DNA"/>
</dbReference>
<accession>A0ACB8YCS1</accession>
<dbReference type="Proteomes" id="UP001056120">
    <property type="component" value="Linkage Group LG28"/>
</dbReference>
<evidence type="ECO:0000313" key="2">
    <source>
        <dbReference type="Proteomes" id="UP001056120"/>
    </source>
</evidence>
<comment type="caution">
    <text evidence="1">The sequence shown here is derived from an EMBL/GenBank/DDBJ whole genome shotgun (WGS) entry which is preliminary data.</text>
</comment>
<proteinExistence type="predicted"/>
<name>A0ACB8YCS1_9ASTR</name>
<reference evidence="2" key="1">
    <citation type="journal article" date="2022" name="Mol. Ecol. Resour.">
        <title>The genomes of chicory, endive, great burdock and yacon provide insights into Asteraceae palaeo-polyploidization history and plant inulin production.</title>
        <authorList>
            <person name="Fan W."/>
            <person name="Wang S."/>
            <person name="Wang H."/>
            <person name="Wang A."/>
            <person name="Jiang F."/>
            <person name="Liu H."/>
            <person name="Zhao H."/>
            <person name="Xu D."/>
            <person name="Zhang Y."/>
        </authorList>
    </citation>
    <scope>NUCLEOTIDE SEQUENCE [LARGE SCALE GENOMIC DNA]</scope>
    <source>
        <strain evidence="2">cv. Yunnan</strain>
    </source>
</reference>
<protein>
    <submittedName>
        <fullName evidence="1">Uncharacterized protein</fullName>
    </submittedName>
</protein>
<sequence>MNAHNRLRINGFSVIRKVVYLKIAMSRKRLSWAKFGGYGSFLPTYQRSPAGPHSKTSPKVHVNNTSPNDLHLQNGLGKVEVLTIQQMRNVYVTYRVTIYGTDAELDLHIPFMMFQSKKTARNGLD</sequence>
<reference evidence="1 2" key="2">
    <citation type="journal article" date="2022" name="Mol. Ecol. Resour.">
        <title>The genomes of chicory, endive, great burdock and yacon provide insights into Asteraceae paleo-polyploidization history and plant inulin production.</title>
        <authorList>
            <person name="Fan W."/>
            <person name="Wang S."/>
            <person name="Wang H."/>
            <person name="Wang A."/>
            <person name="Jiang F."/>
            <person name="Liu H."/>
            <person name="Zhao H."/>
            <person name="Xu D."/>
            <person name="Zhang Y."/>
        </authorList>
    </citation>
    <scope>NUCLEOTIDE SEQUENCE [LARGE SCALE GENOMIC DNA]</scope>
    <source>
        <strain evidence="2">cv. Yunnan</strain>
        <tissue evidence="1">Leaves</tissue>
    </source>
</reference>
<gene>
    <name evidence="1" type="ORF">L1987_83966</name>
</gene>